<gene>
    <name evidence="2" type="ORF">J2X19_000517</name>
</gene>
<proteinExistence type="predicted"/>
<evidence type="ECO:0000259" key="1">
    <source>
        <dbReference type="Pfam" id="PF00903"/>
    </source>
</evidence>
<feature type="domain" description="Glyoxalase/fosfomycin resistance/dioxygenase" evidence="1">
    <location>
        <begin position="14"/>
        <end position="118"/>
    </location>
</feature>
<evidence type="ECO:0000313" key="3">
    <source>
        <dbReference type="Proteomes" id="UP001180487"/>
    </source>
</evidence>
<name>A0ABU2C3H7_9BURK</name>
<dbReference type="Pfam" id="PF00903">
    <property type="entry name" value="Glyoxalase"/>
    <property type="match status" value="1"/>
</dbReference>
<keyword evidence="3" id="KW-1185">Reference proteome</keyword>
<dbReference type="InterPro" id="IPR029068">
    <property type="entry name" value="Glyas_Bleomycin-R_OHBP_Dase"/>
</dbReference>
<reference evidence="2 3" key="1">
    <citation type="submission" date="2023-07" db="EMBL/GenBank/DDBJ databases">
        <title>Sorghum-associated microbial communities from plants grown in Nebraska, USA.</title>
        <authorList>
            <person name="Schachtman D."/>
        </authorList>
    </citation>
    <scope>NUCLEOTIDE SEQUENCE [LARGE SCALE GENOMIC DNA]</scope>
    <source>
        <strain evidence="2 3">BE313</strain>
    </source>
</reference>
<dbReference type="SUPFAM" id="SSF54593">
    <property type="entry name" value="Glyoxalase/Bleomycin resistance protein/Dihydroxybiphenyl dioxygenase"/>
    <property type="match status" value="1"/>
</dbReference>
<dbReference type="RefSeq" id="WP_310370375.1">
    <property type="nucleotide sequence ID" value="NZ_JAVDXT010000001.1"/>
</dbReference>
<accession>A0ABU2C3H7</accession>
<dbReference type="Gene3D" id="3.10.180.10">
    <property type="entry name" value="2,3-Dihydroxybiphenyl 1,2-Dioxygenase, domain 1"/>
    <property type="match status" value="1"/>
</dbReference>
<dbReference type="InterPro" id="IPR004360">
    <property type="entry name" value="Glyas_Fos-R_dOase_dom"/>
</dbReference>
<evidence type="ECO:0000313" key="2">
    <source>
        <dbReference type="EMBL" id="MDR7375859.1"/>
    </source>
</evidence>
<comment type="caution">
    <text evidence="2">The sequence shown here is derived from an EMBL/GenBank/DDBJ whole genome shotgun (WGS) entry which is preliminary data.</text>
</comment>
<protein>
    <recommendedName>
        <fullName evidence="1">Glyoxalase/fosfomycin resistance/dioxygenase domain-containing protein</fullName>
    </recommendedName>
</protein>
<dbReference type="EMBL" id="JAVDXT010000001">
    <property type="protein sequence ID" value="MDR7375859.1"/>
    <property type="molecule type" value="Genomic_DNA"/>
</dbReference>
<sequence length="135" mass="14910">MSNLTTVETKAFVPAHDFAVSQQFYRDLGFTMASVGGGVAYFHFGGRSAFLLQDFYVAALAENLQMHLQVEDAQAWFDHVQQLDLPTRYGVRAPTPLVDQPWGMRDFAIADPSGVCWRIAQNIPGFVPVGRTAAT</sequence>
<organism evidence="2 3">
    <name type="scientific">Rhodoferax ferrireducens</name>
    <dbReference type="NCBI Taxonomy" id="192843"/>
    <lineage>
        <taxon>Bacteria</taxon>
        <taxon>Pseudomonadati</taxon>
        <taxon>Pseudomonadota</taxon>
        <taxon>Betaproteobacteria</taxon>
        <taxon>Burkholderiales</taxon>
        <taxon>Comamonadaceae</taxon>
        <taxon>Rhodoferax</taxon>
    </lineage>
</organism>
<dbReference type="Proteomes" id="UP001180487">
    <property type="component" value="Unassembled WGS sequence"/>
</dbReference>